<feature type="transmembrane region" description="Helical" evidence="1">
    <location>
        <begin position="109"/>
        <end position="128"/>
    </location>
</feature>
<keyword evidence="1" id="KW-0812">Transmembrane</keyword>
<evidence type="ECO:0000313" key="3">
    <source>
        <dbReference type="WBParaSite" id="nRc.2.0.1.t03232-RA"/>
    </source>
</evidence>
<reference evidence="3" key="1">
    <citation type="submission" date="2022-11" db="UniProtKB">
        <authorList>
            <consortium name="WormBaseParasite"/>
        </authorList>
    </citation>
    <scope>IDENTIFICATION</scope>
</reference>
<keyword evidence="2" id="KW-1185">Reference proteome</keyword>
<sequence>MYALNESNHQPGYTPVPAASIPAPVPGAEDPRYRCLCGLMHVYTGVLAVAIFEGLFFVVFTVACFTGYLGEGVNGTGVFIIISLPAFIVCGFLILAVKKKRRGFLIPHLLLQVLLIFTCVVSSVIYLIKIADGSEVSMIIL</sequence>
<evidence type="ECO:0000256" key="1">
    <source>
        <dbReference type="SAM" id="Phobius"/>
    </source>
</evidence>
<feature type="transmembrane region" description="Helical" evidence="1">
    <location>
        <begin position="75"/>
        <end position="97"/>
    </location>
</feature>
<dbReference type="Proteomes" id="UP000887565">
    <property type="component" value="Unplaced"/>
</dbReference>
<evidence type="ECO:0000313" key="2">
    <source>
        <dbReference type="Proteomes" id="UP000887565"/>
    </source>
</evidence>
<keyword evidence="1" id="KW-0472">Membrane</keyword>
<accession>A0A915HPF3</accession>
<dbReference type="AlphaFoldDB" id="A0A915HPF3"/>
<dbReference type="PANTHER" id="PTHR34851">
    <property type="entry name" value="PROTEIN CBG05235-RELATED"/>
    <property type="match status" value="1"/>
</dbReference>
<protein>
    <submittedName>
        <fullName evidence="3">Uncharacterized protein</fullName>
    </submittedName>
</protein>
<proteinExistence type="predicted"/>
<dbReference type="WBParaSite" id="nRc.2.0.1.t03232-RA">
    <property type="protein sequence ID" value="nRc.2.0.1.t03232-RA"/>
    <property type="gene ID" value="nRc.2.0.1.g03232"/>
</dbReference>
<name>A0A915HPF3_ROMCU</name>
<organism evidence="2 3">
    <name type="scientific">Romanomermis culicivorax</name>
    <name type="common">Nematode worm</name>
    <dbReference type="NCBI Taxonomy" id="13658"/>
    <lineage>
        <taxon>Eukaryota</taxon>
        <taxon>Metazoa</taxon>
        <taxon>Ecdysozoa</taxon>
        <taxon>Nematoda</taxon>
        <taxon>Enoplea</taxon>
        <taxon>Dorylaimia</taxon>
        <taxon>Mermithida</taxon>
        <taxon>Mermithoidea</taxon>
        <taxon>Mermithidae</taxon>
        <taxon>Romanomermis</taxon>
    </lineage>
</organism>
<feature type="transmembrane region" description="Helical" evidence="1">
    <location>
        <begin position="42"/>
        <end position="69"/>
    </location>
</feature>
<keyword evidence="1" id="KW-1133">Transmembrane helix</keyword>